<protein>
    <submittedName>
        <fullName evidence="1">Uncharacterized protein</fullName>
    </submittedName>
</protein>
<dbReference type="Proteomes" id="UP001281147">
    <property type="component" value="Unassembled WGS sequence"/>
</dbReference>
<organism evidence="1 2">
    <name type="scientific">Vermiconidia calcicola</name>
    <dbReference type="NCBI Taxonomy" id="1690605"/>
    <lineage>
        <taxon>Eukaryota</taxon>
        <taxon>Fungi</taxon>
        <taxon>Dikarya</taxon>
        <taxon>Ascomycota</taxon>
        <taxon>Pezizomycotina</taxon>
        <taxon>Dothideomycetes</taxon>
        <taxon>Dothideomycetidae</taxon>
        <taxon>Mycosphaerellales</taxon>
        <taxon>Extremaceae</taxon>
        <taxon>Vermiconidia</taxon>
    </lineage>
</organism>
<comment type="caution">
    <text evidence="1">The sequence shown here is derived from an EMBL/GenBank/DDBJ whole genome shotgun (WGS) entry which is preliminary data.</text>
</comment>
<sequence length="118" mass="13776">MALQLPNLDRFSLHVTIYLKADDVPTFFEAFRPAFDAVSAEPECVYFELFQDPADPGTISWIENWEKSPEWFMTNQIPKDYYKPYFAATEPLFVKPREFKILERVGAPYVVSKAENSR</sequence>
<evidence type="ECO:0000313" key="2">
    <source>
        <dbReference type="Proteomes" id="UP001281147"/>
    </source>
</evidence>
<evidence type="ECO:0000313" key="1">
    <source>
        <dbReference type="EMBL" id="KAK3706362.1"/>
    </source>
</evidence>
<keyword evidence="2" id="KW-1185">Reference proteome</keyword>
<reference evidence="1" key="1">
    <citation type="submission" date="2023-07" db="EMBL/GenBank/DDBJ databases">
        <title>Black Yeasts Isolated from many extreme environments.</title>
        <authorList>
            <person name="Coleine C."/>
            <person name="Stajich J.E."/>
            <person name="Selbmann L."/>
        </authorList>
    </citation>
    <scope>NUCLEOTIDE SEQUENCE</scope>
    <source>
        <strain evidence="1">CCFEE 5714</strain>
    </source>
</reference>
<gene>
    <name evidence="1" type="ORF">LTR37_012740</name>
</gene>
<proteinExistence type="predicted"/>
<dbReference type="EMBL" id="JAUTXU010000120">
    <property type="protein sequence ID" value="KAK3706362.1"/>
    <property type="molecule type" value="Genomic_DNA"/>
</dbReference>
<accession>A0ACC3MZN4</accession>
<name>A0ACC3MZN4_9PEZI</name>